<evidence type="ECO:0000256" key="1">
    <source>
        <dbReference type="ARBA" id="ARBA00022676"/>
    </source>
</evidence>
<evidence type="ECO:0000256" key="2">
    <source>
        <dbReference type="ARBA" id="ARBA00022679"/>
    </source>
</evidence>
<dbReference type="EMBL" id="QWLM01000007">
    <property type="protein sequence ID" value="RHW45951.1"/>
    <property type="molecule type" value="Genomic_DNA"/>
</dbReference>
<dbReference type="AlphaFoldDB" id="A0A417Z608"/>
<dbReference type="PANTHER" id="PTHR34136:SF1">
    <property type="entry name" value="UDP-N-ACETYL-D-MANNOSAMINURONIC ACID TRANSFERASE"/>
    <property type="match status" value="1"/>
</dbReference>
<name>A0A417Z608_9MICO</name>
<organism evidence="4 5">
    <name type="scientific">Dermacoccus abyssi</name>
    <dbReference type="NCBI Taxonomy" id="322596"/>
    <lineage>
        <taxon>Bacteria</taxon>
        <taxon>Bacillati</taxon>
        <taxon>Actinomycetota</taxon>
        <taxon>Actinomycetes</taxon>
        <taxon>Micrococcales</taxon>
        <taxon>Dermacoccaceae</taxon>
        <taxon>Dermacoccus</taxon>
    </lineage>
</organism>
<feature type="region of interest" description="Disordered" evidence="3">
    <location>
        <begin position="1"/>
        <end position="25"/>
    </location>
</feature>
<accession>A0A417Z608</accession>
<protein>
    <submittedName>
        <fullName evidence="4">Glycosyltransferase</fullName>
    </submittedName>
</protein>
<keyword evidence="2 4" id="KW-0808">Transferase</keyword>
<proteinExistence type="predicted"/>
<dbReference type="GO" id="GO:0016758">
    <property type="term" value="F:hexosyltransferase activity"/>
    <property type="evidence" value="ECO:0007669"/>
    <property type="project" value="TreeGrafter"/>
</dbReference>
<gene>
    <name evidence="4" type="ORF">D1832_07775</name>
</gene>
<dbReference type="Proteomes" id="UP000285376">
    <property type="component" value="Unassembled WGS sequence"/>
</dbReference>
<evidence type="ECO:0000313" key="4">
    <source>
        <dbReference type="EMBL" id="RHW45951.1"/>
    </source>
</evidence>
<sequence length="312" mass="34569">MPLGSLGARIASCSGSPTSRDSSRGLRARNTLATSWAHWCFPTRRISSRRSSVECRVLGMSKKSTSREDSLPVSWRHGQRVGQFLRDSLRDGSPVCVTWLNHWSALRVDEQHLRQVDFVGVDGTFLQILLRVRGSWVGRSSADLVIPQFLAMEPEMTIGLIGGKPGVAEAARQRHPEMNVVLAVDGYEGVGELLGNLSESETELPDMLVIGMGAGAQERAALQLAEFGGSKIVFTAGGWIDQLASHEQYFPPLLHTLRLGWLWRIVHEPKRLLRRYTVDALYATIHAPALWKLFGHLRAIDDLGWKGDLSAK</sequence>
<dbReference type="CDD" id="cd06533">
    <property type="entry name" value="Glyco_transf_WecG_TagA"/>
    <property type="match status" value="1"/>
</dbReference>
<evidence type="ECO:0000256" key="3">
    <source>
        <dbReference type="SAM" id="MobiDB-lite"/>
    </source>
</evidence>
<dbReference type="Pfam" id="PF03808">
    <property type="entry name" value="Glyco_tran_WecG"/>
    <property type="match status" value="1"/>
</dbReference>
<dbReference type="PANTHER" id="PTHR34136">
    <property type="match status" value="1"/>
</dbReference>
<comment type="caution">
    <text evidence="4">The sequence shown here is derived from an EMBL/GenBank/DDBJ whole genome shotgun (WGS) entry which is preliminary data.</text>
</comment>
<reference evidence="4 5" key="1">
    <citation type="submission" date="2018-08" db="EMBL/GenBank/DDBJ databases">
        <title>Whole genome sequence analysis of Dermacoccus abyssi bacteria isolated from Deep Mariana trench Micromonospora spp reveals genes involved in the environmental adaptation and production of secondary metabolites.</title>
        <authorList>
            <person name="Abdel-Mageed W.M."/>
            <person name="Lehri B."/>
            <person name="Nouioui I."/>
            <person name="Goodfellow I."/>
            <person name="Jaspars M."/>
            <person name="Karlyshev A."/>
        </authorList>
    </citation>
    <scope>NUCLEOTIDE SEQUENCE [LARGE SCALE GENOMIC DNA]</scope>
    <source>
        <strain evidence="4 5">MT1.1</strain>
    </source>
</reference>
<dbReference type="InterPro" id="IPR004629">
    <property type="entry name" value="WecG_TagA_CpsF"/>
</dbReference>
<evidence type="ECO:0000313" key="5">
    <source>
        <dbReference type="Proteomes" id="UP000285376"/>
    </source>
</evidence>
<keyword evidence="1" id="KW-0328">Glycosyltransferase</keyword>